<dbReference type="NCBIfam" id="TIGR01730">
    <property type="entry name" value="RND_mfp"/>
    <property type="match status" value="1"/>
</dbReference>
<evidence type="ECO:0000313" key="7">
    <source>
        <dbReference type="Proteomes" id="UP001500454"/>
    </source>
</evidence>
<gene>
    <name evidence="6" type="ORF">GCM10023186_14670</name>
</gene>
<dbReference type="InterPro" id="IPR058792">
    <property type="entry name" value="Beta-barrel_RND_2"/>
</dbReference>
<dbReference type="RefSeq" id="WP_345222697.1">
    <property type="nucleotide sequence ID" value="NZ_BAABHA010000002.1"/>
</dbReference>
<comment type="caution">
    <text evidence="6">The sequence shown here is derived from an EMBL/GenBank/DDBJ whole genome shotgun (WGS) entry which is preliminary data.</text>
</comment>
<feature type="domain" description="CzcB-like alpha-helical hairpin" evidence="2">
    <location>
        <begin position="145"/>
        <end position="193"/>
    </location>
</feature>
<evidence type="ECO:0000259" key="5">
    <source>
        <dbReference type="Pfam" id="PF25989"/>
    </source>
</evidence>
<evidence type="ECO:0000313" key="6">
    <source>
        <dbReference type="EMBL" id="GAA4378304.1"/>
    </source>
</evidence>
<organism evidence="6 7">
    <name type="scientific">Hymenobacter koreensis</name>
    <dbReference type="NCBI Taxonomy" id="1084523"/>
    <lineage>
        <taxon>Bacteria</taxon>
        <taxon>Pseudomonadati</taxon>
        <taxon>Bacteroidota</taxon>
        <taxon>Cytophagia</taxon>
        <taxon>Cytophagales</taxon>
        <taxon>Hymenobacteraceae</taxon>
        <taxon>Hymenobacter</taxon>
    </lineage>
</organism>
<evidence type="ECO:0000256" key="1">
    <source>
        <dbReference type="ARBA" id="ARBA00009477"/>
    </source>
</evidence>
<dbReference type="Gene3D" id="2.40.50.100">
    <property type="match status" value="1"/>
</dbReference>
<dbReference type="PANTHER" id="PTHR30469">
    <property type="entry name" value="MULTIDRUG RESISTANCE PROTEIN MDTA"/>
    <property type="match status" value="1"/>
</dbReference>
<sequence length="390" mass="42063">MNRSAAATAQTPLKRFRTMKYTTSAALLALAMLAACGGEKDPAAELAQLKKEQAANQAKIAQLEAKTGKPVGGPVMATPVSVINVKPESFKSYLEVQGRVDFDENAVVSPRMPGVITDIRVRRGDRVSKGQVLATQDASVLESGIAELRTRLELARTVYEKQDRLWKQQIGTEIQYLQAKNNYEALQRSLATQQRQRAQYNVVAPFSGTVDDVPAKVGENGAPGVPVVRLVSGAGGKIVADVSEAYANNIKAGDKALVTIPDLGGAEMTSTVRTVSRTINPTSRTFLVELRPSGQNAAQLRPNMVATVRIQNYDRPNATVLPVDLVQKDEQNSYVYVVEQKDGKKVAAKRVIQTGNTYNGKVEVTSGLKPADQVISAGYQNLNEGQVVSL</sequence>
<dbReference type="Pfam" id="PF25954">
    <property type="entry name" value="Beta-barrel_RND_2"/>
    <property type="match status" value="1"/>
</dbReference>
<dbReference type="PANTHER" id="PTHR30469:SF38">
    <property type="entry name" value="HLYD FAMILY SECRETION PROTEIN"/>
    <property type="match status" value="1"/>
</dbReference>
<dbReference type="EMBL" id="BAABHA010000002">
    <property type="protein sequence ID" value="GAA4378304.1"/>
    <property type="molecule type" value="Genomic_DNA"/>
</dbReference>
<dbReference type="SUPFAM" id="SSF111369">
    <property type="entry name" value="HlyD-like secretion proteins"/>
    <property type="match status" value="1"/>
</dbReference>
<reference evidence="7" key="1">
    <citation type="journal article" date="2019" name="Int. J. Syst. Evol. Microbiol.">
        <title>The Global Catalogue of Microorganisms (GCM) 10K type strain sequencing project: providing services to taxonomists for standard genome sequencing and annotation.</title>
        <authorList>
            <consortium name="The Broad Institute Genomics Platform"/>
            <consortium name="The Broad Institute Genome Sequencing Center for Infectious Disease"/>
            <person name="Wu L."/>
            <person name="Ma J."/>
        </authorList>
    </citation>
    <scope>NUCLEOTIDE SEQUENCE [LARGE SCALE GENOMIC DNA]</scope>
    <source>
        <strain evidence="7">JCM 17924</strain>
    </source>
</reference>
<proteinExistence type="inferred from homology"/>
<name>A0ABP8IX89_9BACT</name>
<evidence type="ECO:0000259" key="4">
    <source>
        <dbReference type="Pfam" id="PF25973"/>
    </source>
</evidence>
<feature type="domain" description="YknX-like C-terminal permuted SH3-like" evidence="5">
    <location>
        <begin position="319"/>
        <end position="389"/>
    </location>
</feature>
<dbReference type="InterPro" id="IPR058647">
    <property type="entry name" value="BSH_CzcB-like"/>
</dbReference>
<dbReference type="Gene3D" id="2.40.30.170">
    <property type="match status" value="1"/>
</dbReference>
<comment type="similarity">
    <text evidence="1">Belongs to the membrane fusion protein (MFP) (TC 8.A.1) family.</text>
</comment>
<dbReference type="Gene3D" id="2.40.420.20">
    <property type="match status" value="1"/>
</dbReference>
<accession>A0ABP8IX89</accession>
<dbReference type="Pfam" id="PF25989">
    <property type="entry name" value="YknX_C"/>
    <property type="match status" value="1"/>
</dbReference>
<evidence type="ECO:0000259" key="2">
    <source>
        <dbReference type="Pfam" id="PF25893"/>
    </source>
</evidence>
<feature type="domain" description="CusB-like beta-barrel" evidence="3">
    <location>
        <begin position="238"/>
        <end position="311"/>
    </location>
</feature>
<feature type="domain" description="CzcB-like barrel-sandwich hybrid" evidence="4">
    <location>
        <begin position="106"/>
        <end position="219"/>
    </location>
</feature>
<dbReference type="InterPro" id="IPR006143">
    <property type="entry name" value="RND_pump_MFP"/>
</dbReference>
<dbReference type="Proteomes" id="UP001500454">
    <property type="component" value="Unassembled WGS sequence"/>
</dbReference>
<dbReference type="InterPro" id="IPR058648">
    <property type="entry name" value="HH_CzcB-like"/>
</dbReference>
<dbReference type="InterPro" id="IPR058637">
    <property type="entry name" value="YknX-like_C"/>
</dbReference>
<dbReference type="Pfam" id="PF25893">
    <property type="entry name" value="HH_CzcB"/>
    <property type="match status" value="1"/>
</dbReference>
<protein>
    <submittedName>
        <fullName evidence="6">Efflux RND transporter periplasmic adaptor subunit</fullName>
    </submittedName>
</protein>
<keyword evidence="7" id="KW-1185">Reference proteome</keyword>
<evidence type="ECO:0000259" key="3">
    <source>
        <dbReference type="Pfam" id="PF25954"/>
    </source>
</evidence>
<dbReference type="Pfam" id="PF25973">
    <property type="entry name" value="BSH_CzcB"/>
    <property type="match status" value="1"/>
</dbReference>